<dbReference type="Pfam" id="PF18153">
    <property type="entry name" value="Cap15_CD_rec"/>
    <property type="match status" value="1"/>
</dbReference>
<name>A0A512HLY0_9HYPH</name>
<evidence type="ECO:0000313" key="3">
    <source>
        <dbReference type="Proteomes" id="UP000321717"/>
    </source>
</evidence>
<dbReference type="InterPro" id="IPR041208">
    <property type="entry name" value="Cap15"/>
</dbReference>
<accession>A0A512HLY0</accession>
<sequence length="111" mass="12129">MKIDYIHVDGKSGTTCADAVIRQSFYKISMEVSAKDSSSVTISADAQKHPQSGRPTLFYIFRVTPKSNTVLSPQSYDGAASLQLSDDDVLSGNYFTEANTRGHYTLTRAEA</sequence>
<proteinExistence type="predicted"/>
<organism evidence="2 3">
    <name type="scientific">Ciceribacter naphthalenivorans</name>
    <dbReference type="NCBI Taxonomy" id="1118451"/>
    <lineage>
        <taxon>Bacteria</taxon>
        <taxon>Pseudomonadati</taxon>
        <taxon>Pseudomonadota</taxon>
        <taxon>Alphaproteobacteria</taxon>
        <taxon>Hyphomicrobiales</taxon>
        <taxon>Rhizobiaceae</taxon>
        <taxon>Ciceribacter</taxon>
    </lineage>
</organism>
<dbReference type="AlphaFoldDB" id="A0A512HLY0"/>
<reference evidence="2 3" key="1">
    <citation type="submission" date="2019-07" db="EMBL/GenBank/DDBJ databases">
        <title>Whole genome shotgun sequence of Rhizobium naphthalenivorans NBRC 107585.</title>
        <authorList>
            <person name="Hosoyama A."/>
            <person name="Uohara A."/>
            <person name="Ohji S."/>
            <person name="Ichikawa N."/>
        </authorList>
    </citation>
    <scope>NUCLEOTIDE SEQUENCE [LARGE SCALE GENOMIC DNA]</scope>
    <source>
        <strain evidence="2 3">NBRC 107585</strain>
    </source>
</reference>
<evidence type="ECO:0000259" key="1">
    <source>
        <dbReference type="Pfam" id="PF18153"/>
    </source>
</evidence>
<keyword evidence="3" id="KW-1185">Reference proteome</keyword>
<feature type="domain" description="CD-NTase-associated protein 15" evidence="1">
    <location>
        <begin position="12"/>
        <end position="108"/>
    </location>
</feature>
<gene>
    <name evidence="2" type="ORF">RNA01_33880</name>
</gene>
<comment type="caution">
    <text evidence="2">The sequence shown here is derived from an EMBL/GenBank/DDBJ whole genome shotgun (WGS) entry which is preliminary data.</text>
</comment>
<dbReference type="EMBL" id="BJZP01000020">
    <property type="protein sequence ID" value="GEO86456.1"/>
    <property type="molecule type" value="Genomic_DNA"/>
</dbReference>
<evidence type="ECO:0000313" key="2">
    <source>
        <dbReference type="EMBL" id="GEO86456.1"/>
    </source>
</evidence>
<dbReference type="Proteomes" id="UP000321717">
    <property type="component" value="Unassembled WGS sequence"/>
</dbReference>
<protein>
    <recommendedName>
        <fullName evidence="1">CD-NTase-associated protein 15 domain-containing protein</fullName>
    </recommendedName>
</protein>